<keyword evidence="2" id="KW-1185">Reference proteome</keyword>
<reference evidence="1 2" key="1">
    <citation type="journal article" date="2022" name="bioRxiv">
        <title>An ancient truncated duplication of the anti-Mullerian hormone receptor type 2 gene is a potential conserved master sex determinant in the Pangasiidae catfish family.</title>
        <authorList>
            <person name="Wen M."/>
            <person name="Pan Q."/>
            <person name="Jouanno E."/>
            <person name="Montfort J."/>
            <person name="Zahm M."/>
            <person name="Cabau C."/>
            <person name="Klopp C."/>
            <person name="Iampietro C."/>
            <person name="Roques C."/>
            <person name="Bouchez O."/>
            <person name="Castinel A."/>
            <person name="Donnadieu C."/>
            <person name="Parrinello H."/>
            <person name="Poncet C."/>
            <person name="Belmonte E."/>
            <person name="Gautier V."/>
            <person name="Avarre J.-C."/>
            <person name="Dugue R."/>
            <person name="Gustiano R."/>
            <person name="Ha T.T.T."/>
            <person name="Campet M."/>
            <person name="Sriphairoj K."/>
            <person name="Ribolli J."/>
            <person name="de Almeida F.L."/>
            <person name="Desvignes T."/>
            <person name="Postlethwait J.H."/>
            <person name="Bucao C.F."/>
            <person name="Robinson-Rechavi M."/>
            <person name="Bobe J."/>
            <person name="Herpin A."/>
            <person name="Guiguen Y."/>
        </authorList>
    </citation>
    <scope>NUCLEOTIDE SEQUENCE [LARGE SCALE GENOMIC DNA]</scope>
    <source>
        <strain evidence="1">YG-Dec2019</strain>
    </source>
</reference>
<evidence type="ECO:0000313" key="2">
    <source>
        <dbReference type="Proteomes" id="UP000829447"/>
    </source>
</evidence>
<protein>
    <submittedName>
        <fullName evidence="1">Uncharacterized protein</fullName>
    </submittedName>
</protein>
<dbReference type="Proteomes" id="UP000829447">
    <property type="component" value="Linkage Group LG8"/>
</dbReference>
<dbReference type="EMBL" id="CM040461">
    <property type="protein sequence ID" value="MCI4381340.1"/>
    <property type="molecule type" value="Genomic_DNA"/>
</dbReference>
<comment type="caution">
    <text evidence="1">The sequence shown here is derived from an EMBL/GenBank/DDBJ whole genome shotgun (WGS) entry which is preliminary data.</text>
</comment>
<accession>A0ACC5WRQ4</accession>
<sequence length="393" mass="42399">MPVPLCSLSPSALSLLPLSLSPSLSVSLYHSLGSDRTHAMDSDGTQSGSDSPHDPCKMFIGGLSWQTTQEGLKDYFCKFGEVKESMVMRDPVTKRSRGFGFVTFADQAGVDKVLAQTRHELDSKTIDPKVAFPRRAQPKLVTRTKKIFVGGLSVNTTIDDVKQYFDQFGKVDDAMLMFDKTTNRHRGFGFVTFENEDVVEKVCEIHFHEINNKMVECKKAQPKEVMSPAGSSRGRARVMPYGMDAFMLGIGMLGYPGFQAATYTGRSYTSITPGYTYQFPGYPGFQAATYTGRSYTSITPGYTYQFPAIPLTAYNPMAAAAAAAAVVRGSAPSRSAGFLSTSSPGPMAELYGTASQESTVSSYISAASPAPSTGFSHSLGGPLIATAFTNGYH</sequence>
<proteinExistence type="predicted"/>
<gene>
    <name evidence="1" type="ORF">PGIGA_G00250530</name>
</gene>
<evidence type="ECO:0000313" key="1">
    <source>
        <dbReference type="EMBL" id="MCI4381340.1"/>
    </source>
</evidence>
<organism evidence="1 2">
    <name type="scientific">Pangasianodon gigas</name>
    <name type="common">Mekong giant catfish</name>
    <name type="synonym">Pangasius gigas</name>
    <dbReference type="NCBI Taxonomy" id="30993"/>
    <lineage>
        <taxon>Eukaryota</taxon>
        <taxon>Metazoa</taxon>
        <taxon>Chordata</taxon>
        <taxon>Craniata</taxon>
        <taxon>Vertebrata</taxon>
        <taxon>Euteleostomi</taxon>
        <taxon>Actinopterygii</taxon>
        <taxon>Neopterygii</taxon>
        <taxon>Teleostei</taxon>
        <taxon>Ostariophysi</taxon>
        <taxon>Siluriformes</taxon>
        <taxon>Pangasiidae</taxon>
        <taxon>Pangasianodon</taxon>
    </lineage>
</organism>
<name>A0ACC5WRQ4_PANGG</name>